<evidence type="ECO:0000259" key="14">
    <source>
        <dbReference type="PROSITE" id="PS51384"/>
    </source>
</evidence>
<keyword evidence="10" id="KW-0560">Oxidoreductase</keyword>
<dbReference type="PROSITE" id="PS51384">
    <property type="entry name" value="FAD_FR"/>
    <property type="match status" value="1"/>
</dbReference>
<accession>A0AA38HJT6</accession>
<evidence type="ECO:0000259" key="13">
    <source>
        <dbReference type="PROSITE" id="PS50902"/>
    </source>
</evidence>
<dbReference type="Pfam" id="PF00175">
    <property type="entry name" value="NAD_binding_1"/>
    <property type="match status" value="1"/>
</dbReference>
<evidence type="ECO:0000256" key="11">
    <source>
        <dbReference type="ARBA" id="ARBA00023136"/>
    </source>
</evidence>
<dbReference type="InterPro" id="IPR023173">
    <property type="entry name" value="NADPH_Cyt_P450_Rdtase_alpha"/>
</dbReference>
<dbReference type="GO" id="GO:0010181">
    <property type="term" value="F:FMN binding"/>
    <property type="evidence" value="ECO:0007669"/>
    <property type="project" value="InterPro"/>
</dbReference>
<dbReference type="Gene3D" id="3.40.50.80">
    <property type="entry name" value="Nucleotide-binding domain of ferredoxin-NADP reductase (FNR) module"/>
    <property type="match status" value="1"/>
</dbReference>
<dbReference type="Pfam" id="PF00667">
    <property type="entry name" value="FAD_binding_1"/>
    <property type="match status" value="1"/>
</dbReference>
<keyword evidence="5" id="KW-0812">Transmembrane</keyword>
<comment type="caution">
    <text evidence="15">The sequence shown here is derived from an EMBL/GenBank/DDBJ whole genome shotgun (WGS) entry which is preliminary data.</text>
</comment>
<dbReference type="PIRSF" id="PIRSF000208">
    <property type="entry name" value="P450R"/>
    <property type="match status" value="1"/>
</dbReference>
<dbReference type="InterPro" id="IPR001709">
    <property type="entry name" value="Flavoprot_Pyr_Nucl_cyt_Rdtase"/>
</dbReference>
<evidence type="ECO:0000256" key="12">
    <source>
        <dbReference type="ARBA" id="ARBA00023797"/>
    </source>
</evidence>
<name>A0AA38HJT6_9CUCU</name>
<keyword evidence="11" id="KW-0472">Membrane</keyword>
<keyword evidence="3" id="KW-0285">Flavoprotein</keyword>
<proteinExistence type="predicted"/>
<keyword evidence="6" id="KW-0256">Endoplasmic reticulum</keyword>
<gene>
    <name evidence="15" type="ORF">Zmor_024825</name>
</gene>
<evidence type="ECO:0000256" key="9">
    <source>
        <dbReference type="ARBA" id="ARBA00022989"/>
    </source>
</evidence>
<dbReference type="FunFam" id="1.20.990.10:FF:000001">
    <property type="entry name" value="NADPH--cytochrome P450 reductase"/>
    <property type="match status" value="1"/>
</dbReference>
<evidence type="ECO:0000256" key="2">
    <source>
        <dbReference type="ARBA" id="ARBA00001974"/>
    </source>
</evidence>
<evidence type="ECO:0000313" key="15">
    <source>
        <dbReference type="EMBL" id="KAJ3639015.1"/>
    </source>
</evidence>
<dbReference type="GO" id="GO:0050660">
    <property type="term" value="F:flavin adenine dinucleotide binding"/>
    <property type="evidence" value="ECO:0007669"/>
    <property type="project" value="TreeGrafter"/>
</dbReference>
<dbReference type="GO" id="GO:0003958">
    <property type="term" value="F:NADPH-hemoprotein reductase activity"/>
    <property type="evidence" value="ECO:0007669"/>
    <property type="project" value="UniProtKB-EC"/>
</dbReference>
<keyword evidence="16" id="KW-1185">Reference proteome</keyword>
<dbReference type="Gene3D" id="1.20.990.10">
    <property type="entry name" value="NADPH-cytochrome p450 Reductase, Chain A, domain 3"/>
    <property type="match status" value="1"/>
</dbReference>
<comment type="cofactor">
    <cofactor evidence="1">
        <name>FMN</name>
        <dbReference type="ChEBI" id="CHEBI:58210"/>
    </cofactor>
</comment>
<organism evidence="15 16">
    <name type="scientific">Zophobas morio</name>
    <dbReference type="NCBI Taxonomy" id="2755281"/>
    <lineage>
        <taxon>Eukaryota</taxon>
        <taxon>Metazoa</taxon>
        <taxon>Ecdysozoa</taxon>
        <taxon>Arthropoda</taxon>
        <taxon>Hexapoda</taxon>
        <taxon>Insecta</taxon>
        <taxon>Pterygota</taxon>
        <taxon>Neoptera</taxon>
        <taxon>Endopterygota</taxon>
        <taxon>Coleoptera</taxon>
        <taxon>Polyphaga</taxon>
        <taxon>Cucujiformia</taxon>
        <taxon>Tenebrionidae</taxon>
        <taxon>Zophobas</taxon>
    </lineage>
</organism>
<keyword evidence="4" id="KW-0288">FMN</keyword>
<keyword evidence="7" id="KW-0274">FAD</keyword>
<evidence type="ECO:0000256" key="1">
    <source>
        <dbReference type="ARBA" id="ARBA00001917"/>
    </source>
</evidence>
<dbReference type="FunFam" id="3.40.50.80:FF:000001">
    <property type="entry name" value="NADPH--cytochrome P450 reductase 1"/>
    <property type="match status" value="1"/>
</dbReference>
<dbReference type="EMBL" id="JALNTZ010000077">
    <property type="protein sequence ID" value="KAJ3639015.1"/>
    <property type="molecule type" value="Genomic_DNA"/>
</dbReference>
<dbReference type="PANTHER" id="PTHR19384">
    <property type="entry name" value="NITRIC OXIDE SYNTHASE-RELATED"/>
    <property type="match status" value="1"/>
</dbReference>
<evidence type="ECO:0000256" key="10">
    <source>
        <dbReference type="ARBA" id="ARBA00023002"/>
    </source>
</evidence>
<dbReference type="InterPro" id="IPR017927">
    <property type="entry name" value="FAD-bd_FR_type"/>
</dbReference>
<dbReference type="Pfam" id="PF00258">
    <property type="entry name" value="Flavodoxin_1"/>
    <property type="match status" value="1"/>
</dbReference>
<dbReference type="InterPro" id="IPR001433">
    <property type="entry name" value="OxRdtase_FAD/NAD-bd"/>
</dbReference>
<reference evidence="15" key="1">
    <citation type="journal article" date="2023" name="G3 (Bethesda)">
        <title>Whole genome assemblies of Zophobas morio and Tenebrio molitor.</title>
        <authorList>
            <person name="Kaur S."/>
            <person name="Stinson S.A."/>
            <person name="diCenzo G.C."/>
        </authorList>
    </citation>
    <scope>NUCLEOTIDE SEQUENCE</scope>
    <source>
        <strain evidence="15">QUZm001</strain>
    </source>
</reference>
<dbReference type="InterPro" id="IPR039261">
    <property type="entry name" value="FNR_nucleotide-bd"/>
</dbReference>
<evidence type="ECO:0000256" key="8">
    <source>
        <dbReference type="ARBA" id="ARBA00022857"/>
    </source>
</evidence>
<dbReference type="PRINTS" id="PR00371">
    <property type="entry name" value="FPNCR"/>
</dbReference>
<evidence type="ECO:0000256" key="4">
    <source>
        <dbReference type="ARBA" id="ARBA00022643"/>
    </source>
</evidence>
<evidence type="ECO:0000313" key="16">
    <source>
        <dbReference type="Proteomes" id="UP001168821"/>
    </source>
</evidence>
<dbReference type="InterPro" id="IPR023208">
    <property type="entry name" value="P450R"/>
</dbReference>
<dbReference type="SUPFAM" id="SSF52218">
    <property type="entry name" value="Flavoproteins"/>
    <property type="match status" value="1"/>
</dbReference>
<dbReference type="Proteomes" id="UP001168821">
    <property type="component" value="Unassembled WGS sequence"/>
</dbReference>
<dbReference type="InterPro" id="IPR003097">
    <property type="entry name" value="CysJ-like_FAD-binding"/>
</dbReference>
<dbReference type="AlphaFoldDB" id="A0AA38HJT6"/>
<dbReference type="GO" id="GO:0005829">
    <property type="term" value="C:cytosol"/>
    <property type="evidence" value="ECO:0007669"/>
    <property type="project" value="TreeGrafter"/>
</dbReference>
<evidence type="ECO:0000256" key="6">
    <source>
        <dbReference type="ARBA" id="ARBA00022824"/>
    </source>
</evidence>
<dbReference type="InterPro" id="IPR029039">
    <property type="entry name" value="Flavoprotein-like_sf"/>
</dbReference>
<dbReference type="SUPFAM" id="SSF63380">
    <property type="entry name" value="Riboflavin synthase domain-like"/>
    <property type="match status" value="1"/>
</dbReference>
<dbReference type="PRINTS" id="PR00369">
    <property type="entry name" value="FLAVODOXIN"/>
</dbReference>
<keyword evidence="8" id="KW-0521">NADP</keyword>
<dbReference type="InterPro" id="IPR001094">
    <property type="entry name" value="Flavdoxin-like"/>
</dbReference>
<sequence length="614" mass="70349">MICFYGSQTGTAEGFASRLSAEASAYGFNALTADLEDYNCFDFESELLEDKLVVFFIATYGDGDPTENALSFFEYIKEQVSEESPKYLRYAVFSLGNSTYEHYQAAGRYVDHRLEELGCIRQFIRGEGDDEGIIENDFTAWKNKFWLTVCKKYGKEVPENFSQIDILYSSQTSAELAAYLWIFLRSRKYRLEVHHEVVGLPVNTGRLAKLDSGGYSHRATLKAPMDVPVILNKELFTGSARSCRHVVLDIADINISYQAGDHVGIYPCNDWLMVERLGRALRVDLDTVVSFHSLDAFNSKEIFPNPCSYRTAFRHFVDINGGPTPHHLRVFAEYAEGNDRERLLFLSSEAGKEDYEKFVVADMRCFAEVLEYFPSLQPSVDHFIELLPRLHCRYYSISSSPKQHAHHIHVTASVVSYKSPLGRTIKGVCSSYLSSLTPGQSAEPPRVPIFVRSSSFKLPRDRSADVIMIGPGTGLAPFRGFLQDRHYHLRKGECVGDTVLYYGCRTSNHEFLYKEEIMHYYKEKVITKLYLAFSRDQEEKVYVTHLLKKNSKELMKYMENGAYIFICGDGKRMAKDVHQVICSVVQERKVFNEKETVEYVQKLQREGRILQDVW</sequence>
<dbReference type="Gene3D" id="2.40.30.10">
    <property type="entry name" value="Translation factors"/>
    <property type="match status" value="1"/>
</dbReference>
<feature type="domain" description="FAD-binding FR-type" evidence="14">
    <location>
        <begin position="222"/>
        <end position="459"/>
    </location>
</feature>
<evidence type="ECO:0000256" key="5">
    <source>
        <dbReference type="ARBA" id="ARBA00022692"/>
    </source>
</evidence>
<dbReference type="SUPFAM" id="SSF52343">
    <property type="entry name" value="Ferredoxin reductase-like, C-terminal NADP-linked domain"/>
    <property type="match status" value="1"/>
</dbReference>
<dbReference type="PROSITE" id="PS50902">
    <property type="entry name" value="FLAVODOXIN_LIKE"/>
    <property type="match status" value="1"/>
</dbReference>
<dbReference type="Gene3D" id="3.40.50.360">
    <property type="match status" value="1"/>
</dbReference>
<dbReference type="PANTHER" id="PTHR19384:SF17">
    <property type="entry name" value="NADPH--CYTOCHROME P450 REDUCTASE"/>
    <property type="match status" value="1"/>
</dbReference>
<dbReference type="EC" id="1.6.2.4" evidence="12"/>
<evidence type="ECO:0000256" key="7">
    <source>
        <dbReference type="ARBA" id="ARBA00022827"/>
    </source>
</evidence>
<comment type="cofactor">
    <cofactor evidence="2">
        <name>FAD</name>
        <dbReference type="ChEBI" id="CHEBI:57692"/>
    </cofactor>
</comment>
<feature type="domain" description="Flavodoxin-like" evidence="13">
    <location>
        <begin position="1"/>
        <end position="146"/>
    </location>
</feature>
<dbReference type="InterPro" id="IPR008254">
    <property type="entry name" value="Flavodoxin/NO_synth"/>
</dbReference>
<keyword evidence="9" id="KW-1133">Transmembrane helix</keyword>
<evidence type="ECO:0000256" key="3">
    <source>
        <dbReference type="ARBA" id="ARBA00022630"/>
    </source>
</evidence>
<protein>
    <recommendedName>
        <fullName evidence="12">NADPH--hemoprotein reductase</fullName>
        <ecNumber evidence="12">1.6.2.4</ecNumber>
    </recommendedName>
</protein>
<dbReference type="InterPro" id="IPR017938">
    <property type="entry name" value="Riboflavin_synthase-like_b-brl"/>
</dbReference>